<dbReference type="EMBL" id="JAUNZN010000003">
    <property type="protein sequence ID" value="KAK4824046.1"/>
    <property type="molecule type" value="Genomic_DNA"/>
</dbReference>
<dbReference type="Proteomes" id="UP001333110">
    <property type="component" value="Unassembled WGS sequence"/>
</dbReference>
<evidence type="ECO:0000313" key="3">
    <source>
        <dbReference type="Proteomes" id="UP001333110"/>
    </source>
</evidence>
<feature type="compositionally biased region" description="Low complexity" evidence="1">
    <location>
        <begin position="44"/>
        <end position="79"/>
    </location>
</feature>
<organism evidence="2 3">
    <name type="scientific">Mycteria americana</name>
    <name type="common">Wood stork</name>
    <dbReference type="NCBI Taxonomy" id="33587"/>
    <lineage>
        <taxon>Eukaryota</taxon>
        <taxon>Metazoa</taxon>
        <taxon>Chordata</taxon>
        <taxon>Craniata</taxon>
        <taxon>Vertebrata</taxon>
        <taxon>Euteleostomi</taxon>
        <taxon>Archelosauria</taxon>
        <taxon>Archosauria</taxon>
        <taxon>Dinosauria</taxon>
        <taxon>Saurischia</taxon>
        <taxon>Theropoda</taxon>
        <taxon>Coelurosauria</taxon>
        <taxon>Aves</taxon>
        <taxon>Neognathae</taxon>
        <taxon>Neoaves</taxon>
        <taxon>Aequornithes</taxon>
        <taxon>Ciconiiformes</taxon>
        <taxon>Ciconiidae</taxon>
        <taxon>Mycteria</taxon>
    </lineage>
</organism>
<proteinExistence type="predicted"/>
<gene>
    <name evidence="2" type="ORF">QYF61_009637</name>
</gene>
<sequence>MGLQPRRAAGPCPPAGRCAALPGARTAAAWARSEEPEGAPGRTASLPPILPAPAAAASPVAARAQPKKPAAALRKAAPRPAEEKAARKARGAPPERAGPLSSSWPGSSLQRQPPRRPPAERGARPQPAPPQPRGRPGAPGPGSRSCESLGGAPGEPALRPSLRLPPEAIRVLQRRSLERQRGQPAPSPGGRAGPAPARRGARAGGGDLRALLKISLLNDRHRYDDEEYEEEEEAGAAVDEGLVRKCTEWLRGVESAAGRDRPDRLETLPHLGTL</sequence>
<feature type="region of interest" description="Disordered" evidence="1">
    <location>
        <begin position="1"/>
        <end position="207"/>
    </location>
</feature>
<dbReference type="InterPro" id="IPR031369">
    <property type="entry name" value="PRR18"/>
</dbReference>
<feature type="compositionally biased region" description="Basic and acidic residues" evidence="1">
    <location>
        <begin position="257"/>
        <end position="267"/>
    </location>
</feature>
<feature type="region of interest" description="Disordered" evidence="1">
    <location>
        <begin position="255"/>
        <end position="274"/>
    </location>
</feature>
<dbReference type="AlphaFoldDB" id="A0AAN7PIJ9"/>
<evidence type="ECO:0000313" key="2">
    <source>
        <dbReference type="EMBL" id="KAK4824046.1"/>
    </source>
</evidence>
<evidence type="ECO:0008006" key="4">
    <source>
        <dbReference type="Google" id="ProtNLM"/>
    </source>
</evidence>
<evidence type="ECO:0000256" key="1">
    <source>
        <dbReference type="SAM" id="MobiDB-lite"/>
    </source>
</evidence>
<keyword evidence="3" id="KW-1185">Reference proteome</keyword>
<feature type="compositionally biased region" description="Low complexity" evidence="1">
    <location>
        <begin position="1"/>
        <end position="25"/>
    </location>
</feature>
<dbReference type="Pfam" id="PF15671">
    <property type="entry name" value="PRR18"/>
    <property type="match status" value="1"/>
</dbReference>
<feature type="compositionally biased region" description="Low complexity" evidence="1">
    <location>
        <begin position="91"/>
        <end position="112"/>
    </location>
</feature>
<comment type="caution">
    <text evidence="2">The sequence shown here is derived from an EMBL/GenBank/DDBJ whole genome shotgun (WGS) entry which is preliminary data.</text>
</comment>
<name>A0AAN7PIJ9_MYCAM</name>
<protein>
    <recommendedName>
        <fullName evidence="4">Proline-rich protein 18</fullName>
    </recommendedName>
</protein>
<reference evidence="2 3" key="1">
    <citation type="journal article" date="2023" name="J. Hered.">
        <title>Chromosome-level genome of the wood stork (Mycteria americana) provides insight into avian chromosome evolution.</title>
        <authorList>
            <person name="Flamio R. Jr."/>
            <person name="Ramstad K.M."/>
        </authorList>
    </citation>
    <scope>NUCLEOTIDE SEQUENCE [LARGE SCALE GENOMIC DNA]</scope>
    <source>
        <strain evidence="2">JAX WOST 10</strain>
    </source>
</reference>
<accession>A0AAN7PIJ9</accession>